<dbReference type="EMBL" id="QEHR01000002">
    <property type="protein sequence ID" value="PVW16281.1"/>
    <property type="molecule type" value="Genomic_DNA"/>
</dbReference>
<sequence>MKPTASLALIFLLYINFSQAQQRQSALFGQPTEEELSMTSFTQDPEAPAIILFEQGDYQFKKLNRYIRIVKKVHRKIKVIDAKKFNNAAIEIPLLIGDKNEEKLKNIKAVTHNADLKKYVGDDKFFTTKQTEKRNVVRFTFPDIRDGSILEYKYTIVSPFFFNFNGWEFQQDIPTVYSEFTSEIPGNFKYSIALKGGRKLTVKEERIKKNCLYMDGYTPADCHLTVYAMADVPAFKKEAYMLAKSNYKAGVKYELREFMDYTGLKHKYSKTWDDVEDEFKTDKNIGRQLNNTNFFRKNLPENILKISDKLKKAKAIYTFVQNHYRWNGKHRLFNEVRVRDAFKEGVGNTSEINLALINALQASGLDAKLMLISTRDNGLPTDVYPILTDFNRAIALLTVNNETFLLDAVDKQAPFGVIPFQDLNIKGRVMDFKKGSYWHPLTPHKKNMLYVNTKIKATEEGIFTGTLTEVRTGYIAMNERKHIQDSNFQDYVNEKETNSSLHVSELKIEHKTNLEKPLKINYNVALETELIGDKVYVNPYFFETYFTENPFTANERNFPINFGYPIITTYLISIDLDNKYTVEQLPENKVIKLFDDIGECTVIYTQAANKINIRFSFKLMEEKFPVKAYQGIKDFFGKMIDFQTQSPILLKKK</sequence>
<reference evidence="4 5" key="1">
    <citation type="submission" date="2018-04" db="EMBL/GenBank/DDBJ databases">
        <title>Marixanthomonas spongiae HN-E44 sp. nov., isolated from a marine sponge.</title>
        <authorList>
            <person name="Luo L."/>
            <person name="Zhuang L."/>
        </authorList>
    </citation>
    <scope>NUCLEOTIDE SEQUENCE [LARGE SCALE GENOMIC DNA]</scope>
    <source>
        <strain evidence="4 5">HN-E44</strain>
    </source>
</reference>
<comment type="caution">
    <text evidence="4">The sequence shown here is derived from an EMBL/GenBank/DDBJ whole genome shotgun (WGS) entry which is preliminary data.</text>
</comment>
<feature type="domain" description="DUF3857" evidence="3">
    <location>
        <begin position="73"/>
        <end position="196"/>
    </location>
</feature>
<feature type="signal peptide" evidence="1">
    <location>
        <begin position="1"/>
        <end position="20"/>
    </location>
</feature>
<evidence type="ECO:0000259" key="3">
    <source>
        <dbReference type="Pfam" id="PF12969"/>
    </source>
</evidence>
<keyword evidence="1" id="KW-0732">Signal</keyword>
<name>A0A2U0I593_9FLAO</name>
<dbReference type="AlphaFoldDB" id="A0A2U0I593"/>
<protein>
    <recommendedName>
        <fullName evidence="6">DUF3857 domain-containing protein</fullName>
    </recommendedName>
</protein>
<dbReference type="InterPro" id="IPR002931">
    <property type="entry name" value="Transglutaminase-like"/>
</dbReference>
<dbReference type="RefSeq" id="WP_116693299.1">
    <property type="nucleotide sequence ID" value="NZ_QEHR01000002.1"/>
</dbReference>
<evidence type="ECO:0000259" key="2">
    <source>
        <dbReference type="Pfam" id="PF01841"/>
    </source>
</evidence>
<accession>A0A2U0I593</accession>
<dbReference type="OrthoDB" id="98874at2"/>
<dbReference type="Pfam" id="PF01841">
    <property type="entry name" value="Transglut_core"/>
    <property type="match status" value="1"/>
</dbReference>
<dbReference type="Gene3D" id="3.10.620.30">
    <property type="match status" value="1"/>
</dbReference>
<dbReference type="Gene3D" id="2.60.120.1130">
    <property type="match status" value="1"/>
</dbReference>
<evidence type="ECO:0008006" key="6">
    <source>
        <dbReference type="Google" id="ProtNLM"/>
    </source>
</evidence>
<dbReference type="Proteomes" id="UP000245962">
    <property type="component" value="Unassembled WGS sequence"/>
</dbReference>
<gene>
    <name evidence="4" type="ORF">DDV96_03175</name>
</gene>
<dbReference type="InterPro" id="IPR024618">
    <property type="entry name" value="DUF3857"/>
</dbReference>
<dbReference type="Pfam" id="PF12969">
    <property type="entry name" value="DUF3857"/>
    <property type="match status" value="1"/>
</dbReference>
<dbReference type="Gene3D" id="2.60.40.3140">
    <property type="match status" value="1"/>
</dbReference>
<organism evidence="4 5">
    <name type="scientific">Marixanthomonas spongiae</name>
    <dbReference type="NCBI Taxonomy" id="2174845"/>
    <lineage>
        <taxon>Bacteria</taxon>
        <taxon>Pseudomonadati</taxon>
        <taxon>Bacteroidota</taxon>
        <taxon>Flavobacteriia</taxon>
        <taxon>Flavobacteriales</taxon>
        <taxon>Flavobacteriaceae</taxon>
        <taxon>Marixanthomonas</taxon>
    </lineage>
</organism>
<evidence type="ECO:0000313" key="5">
    <source>
        <dbReference type="Proteomes" id="UP000245962"/>
    </source>
</evidence>
<feature type="domain" description="Transglutaminase-like" evidence="2">
    <location>
        <begin position="304"/>
        <end position="376"/>
    </location>
</feature>
<evidence type="ECO:0000313" key="4">
    <source>
        <dbReference type="EMBL" id="PVW16281.1"/>
    </source>
</evidence>
<proteinExistence type="predicted"/>
<evidence type="ECO:0000256" key="1">
    <source>
        <dbReference type="SAM" id="SignalP"/>
    </source>
</evidence>
<keyword evidence="5" id="KW-1185">Reference proteome</keyword>
<feature type="chain" id="PRO_5015556652" description="DUF3857 domain-containing protein" evidence="1">
    <location>
        <begin position="21"/>
        <end position="653"/>
    </location>
</feature>